<dbReference type="SMART" id="SM00421">
    <property type="entry name" value="HTH_LUXR"/>
    <property type="match status" value="1"/>
</dbReference>
<evidence type="ECO:0000259" key="1">
    <source>
        <dbReference type="SMART" id="SM00421"/>
    </source>
</evidence>
<dbReference type="Pfam" id="PF00196">
    <property type="entry name" value="GerE"/>
    <property type="match status" value="1"/>
</dbReference>
<dbReference type="EMBL" id="JBHSIU010000041">
    <property type="protein sequence ID" value="MFC5002423.1"/>
    <property type="molecule type" value="Genomic_DNA"/>
</dbReference>
<dbReference type="RefSeq" id="WP_380120469.1">
    <property type="nucleotide sequence ID" value="NZ_JBHSIU010000041.1"/>
</dbReference>
<feature type="domain" description="HTH luxR-type" evidence="1">
    <location>
        <begin position="3"/>
        <end position="52"/>
    </location>
</feature>
<organism evidence="2 3">
    <name type="scientific">Dactylosporangium cerinum</name>
    <dbReference type="NCBI Taxonomy" id="1434730"/>
    <lineage>
        <taxon>Bacteria</taxon>
        <taxon>Bacillati</taxon>
        <taxon>Actinomycetota</taxon>
        <taxon>Actinomycetes</taxon>
        <taxon>Micromonosporales</taxon>
        <taxon>Micromonosporaceae</taxon>
        <taxon>Dactylosporangium</taxon>
    </lineage>
</organism>
<dbReference type="Proteomes" id="UP001595912">
    <property type="component" value="Unassembled WGS sequence"/>
</dbReference>
<keyword evidence="3" id="KW-1185">Reference proteome</keyword>
<dbReference type="InterPro" id="IPR000792">
    <property type="entry name" value="Tscrpt_reg_LuxR_C"/>
</dbReference>
<protein>
    <submittedName>
        <fullName evidence="2">LuxR C-terminal-related transcriptional regulator</fullName>
    </submittedName>
</protein>
<name>A0ABV9W463_9ACTN</name>
<evidence type="ECO:0000313" key="2">
    <source>
        <dbReference type="EMBL" id="MFC5002423.1"/>
    </source>
</evidence>
<comment type="caution">
    <text evidence="2">The sequence shown here is derived from an EMBL/GenBank/DDBJ whole genome shotgun (WGS) entry which is preliminary data.</text>
</comment>
<sequence length="61" mass="6299">MGTDVLAALSRGRSNREIACALSLGEQTVKSNVSSILTELGLQDRISVFDCPTAVPAPAPA</sequence>
<dbReference type="Gene3D" id="1.10.10.10">
    <property type="entry name" value="Winged helix-like DNA-binding domain superfamily/Winged helix DNA-binding domain"/>
    <property type="match status" value="1"/>
</dbReference>
<reference evidence="3" key="1">
    <citation type="journal article" date="2019" name="Int. J. Syst. Evol. Microbiol.">
        <title>The Global Catalogue of Microorganisms (GCM) 10K type strain sequencing project: providing services to taxonomists for standard genome sequencing and annotation.</title>
        <authorList>
            <consortium name="The Broad Institute Genomics Platform"/>
            <consortium name="The Broad Institute Genome Sequencing Center for Infectious Disease"/>
            <person name="Wu L."/>
            <person name="Ma J."/>
        </authorList>
    </citation>
    <scope>NUCLEOTIDE SEQUENCE [LARGE SCALE GENOMIC DNA]</scope>
    <source>
        <strain evidence="3">CGMCC 4.7152</strain>
    </source>
</reference>
<dbReference type="InterPro" id="IPR036388">
    <property type="entry name" value="WH-like_DNA-bd_sf"/>
</dbReference>
<evidence type="ECO:0000313" key="3">
    <source>
        <dbReference type="Proteomes" id="UP001595912"/>
    </source>
</evidence>
<dbReference type="InterPro" id="IPR016032">
    <property type="entry name" value="Sig_transdc_resp-reg_C-effctor"/>
</dbReference>
<dbReference type="SUPFAM" id="SSF46894">
    <property type="entry name" value="C-terminal effector domain of the bipartite response regulators"/>
    <property type="match status" value="1"/>
</dbReference>
<accession>A0ABV9W463</accession>
<proteinExistence type="predicted"/>
<gene>
    <name evidence="2" type="ORF">ACFPIJ_31885</name>
</gene>
<dbReference type="PRINTS" id="PR00038">
    <property type="entry name" value="HTHLUXR"/>
</dbReference>